<protein>
    <submittedName>
        <fullName evidence="1">Uncharacterized protein</fullName>
    </submittedName>
</protein>
<reference evidence="1" key="1">
    <citation type="journal article" date="2021" name="Proc. Natl. Acad. Sci. U.S.A.">
        <title>A Catalog of Tens of Thousands of Viruses from Human Metagenomes Reveals Hidden Associations with Chronic Diseases.</title>
        <authorList>
            <person name="Tisza M.J."/>
            <person name="Buck C.B."/>
        </authorList>
    </citation>
    <scope>NUCLEOTIDE SEQUENCE</scope>
    <source>
        <strain evidence="1">CtYA416</strain>
    </source>
</reference>
<evidence type="ECO:0000313" key="1">
    <source>
        <dbReference type="EMBL" id="DAF97738.1"/>
    </source>
</evidence>
<name>A0A8S5UTJ8_9CAUD</name>
<organism evidence="1">
    <name type="scientific">Myoviridae sp. ctYA416</name>
    <dbReference type="NCBI Taxonomy" id="2825125"/>
    <lineage>
        <taxon>Viruses</taxon>
        <taxon>Duplodnaviria</taxon>
        <taxon>Heunggongvirae</taxon>
        <taxon>Uroviricota</taxon>
        <taxon>Caudoviricetes</taxon>
    </lineage>
</organism>
<sequence>MKQAQFMYEFNDKTRHKFNDKFFHKSDDDIIEDLKDMILSCQRDKFYTIKVEKFEVIDDYAQVQEILTGQDTPTISIKDSDLRILKVYYYAKTFMQDPEKGEGRFEVIIAVPRVIDNAYIRLNGNNYFPVFQLVDSSTYNNTAAQSAKTQSITLKTNSNAIKMLRNFVEYTDSNEKIKRFTLFSLYVFDHKVGLFEYFFARFGWYGTLNMFGFTGILHISDKDPDSSEFYTFKIQAGAMKEPIYIYTYKYIFDEDKIIQSCIATVIKILNQYGNRKTTVEAILDKEYWVSRLGGNFVKTESGMLNKGIAIIESLENSYDISTKKRLRLPDEMKEDIYSIIKWMACEFSFIRLKDNLDVSKKRIRWSEYIAALYIMILNQKLRRLPERHNEVLEVSRIKQVITTAPMALISELQKSSLKGFRNMVNDRDSFLQLKYTIKGPSGPGESNGKNIARAIRSVDPSHLGIIDMNTSSPSDPGVGGMLCPLNYGLYEWDSFNNEDEPTTWDAKFSELIDMYREKKGLISAIALADDAGVELNDRPNLESVAYDVACMENIIGKVARTKEFEYQLTPAIIPMEGSNTVVYEED</sequence>
<dbReference type="EMBL" id="BK016136">
    <property type="protein sequence ID" value="DAF97738.1"/>
    <property type="molecule type" value="Genomic_DNA"/>
</dbReference>
<proteinExistence type="predicted"/>
<accession>A0A8S5UTJ8</accession>